<evidence type="ECO:0000256" key="3">
    <source>
        <dbReference type="ARBA" id="ARBA00012528"/>
    </source>
</evidence>
<dbReference type="PANTHER" id="PTHR45138">
    <property type="entry name" value="REGULATORY COMPONENTS OF SENSORY TRANSDUCTION SYSTEM"/>
    <property type="match status" value="1"/>
</dbReference>
<dbReference type="SUPFAM" id="SSF55073">
    <property type="entry name" value="Nucleotide cyclase"/>
    <property type="match status" value="1"/>
</dbReference>
<dbReference type="PROSITE" id="PS50887">
    <property type="entry name" value="GGDEF"/>
    <property type="match status" value="1"/>
</dbReference>
<dbReference type="EC" id="2.7.7.65" evidence="3"/>
<evidence type="ECO:0000256" key="2">
    <source>
        <dbReference type="ARBA" id="ARBA00004370"/>
    </source>
</evidence>
<accession>A0A3N3DUF6</accession>
<dbReference type="GO" id="GO:0052621">
    <property type="term" value="F:diguanylate cyclase activity"/>
    <property type="evidence" value="ECO:0007669"/>
    <property type="project" value="UniProtKB-EC"/>
</dbReference>
<dbReference type="InterPro" id="IPR006189">
    <property type="entry name" value="CHASE_dom"/>
</dbReference>
<dbReference type="InterPro" id="IPR042240">
    <property type="entry name" value="CHASE_sf"/>
</dbReference>
<dbReference type="RefSeq" id="WP_123783407.1">
    <property type="nucleotide sequence ID" value="NZ_RKIK01000093.1"/>
</dbReference>
<evidence type="ECO:0000256" key="1">
    <source>
        <dbReference type="ARBA" id="ARBA00001946"/>
    </source>
</evidence>
<feature type="domain" description="GGDEF" evidence="10">
    <location>
        <begin position="312"/>
        <end position="442"/>
    </location>
</feature>
<evidence type="ECO:0000313" key="12">
    <source>
        <dbReference type="Proteomes" id="UP000278792"/>
    </source>
</evidence>
<evidence type="ECO:0000256" key="4">
    <source>
        <dbReference type="ARBA" id="ARBA00022692"/>
    </source>
</evidence>
<dbReference type="GO" id="GO:0007165">
    <property type="term" value="P:signal transduction"/>
    <property type="evidence" value="ECO:0007669"/>
    <property type="project" value="UniProtKB-ARBA"/>
</dbReference>
<gene>
    <name evidence="11" type="ORF">EGH82_20045</name>
</gene>
<dbReference type="Proteomes" id="UP000278792">
    <property type="component" value="Unassembled WGS sequence"/>
</dbReference>
<dbReference type="InterPro" id="IPR029787">
    <property type="entry name" value="Nucleotide_cyclase"/>
</dbReference>
<comment type="caution">
    <text evidence="11">The sequence shown here is derived from an EMBL/GenBank/DDBJ whole genome shotgun (WGS) entry which is preliminary data.</text>
</comment>
<dbReference type="PROSITE" id="PS50839">
    <property type="entry name" value="CHASE"/>
    <property type="match status" value="1"/>
</dbReference>
<sequence>MVKLTKVTLILSSLLICTELLSSKLTSINHEQHSKQVISKLNKEIKTVFNDALITSEVLKEMTLLSGDRTICQQKFNQLSKKLLETYSNVDGLLYLPNGIVEFAYPYQEHKLAIGHNVLADQNRKRGANKSIESSETTIIGPLKLVQNGKIAFILRKSISDENGFIGLTSSVVYLDSILTKIEAKLKEFNVQHYTIVGYNPDSTLDADRVISSNGSMDKTNIYKDQLHVFETKWDICISPNSFDFITRLGVFLSLSAFLLLIFGLINYFNKYKDADKQRHNLQKEAHTDFLTGLLNRRGFESKFDSIKHHCHVGTIAIFDIDFFKNINDTYGHDIGDIVLVQFAKICSDSIQEDAIFSRTGGEEFMLLMPNTDDNQAQAICEVLRQAVANTPLIIEHQQINITVSIGIASFASSDKMETAVSSADKALYLAKRTGRNRVCVN</sequence>
<comment type="catalytic activity">
    <reaction evidence="7">
        <text>2 GTP = 3',3'-c-di-GMP + 2 diphosphate</text>
        <dbReference type="Rhea" id="RHEA:24898"/>
        <dbReference type="ChEBI" id="CHEBI:33019"/>
        <dbReference type="ChEBI" id="CHEBI:37565"/>
        <dbReference type="ChEBI" id="CHEBI:58805"/>
        <dbReference type="EC" id="2.7.7.65"/>
    </reaction>
</comment>
<keyword evidence="6 8" id="KW-0472">Membrane</keyword>
<dbReference type="CDD" id="cd01949">
    <property type="entry name" value="GGDEF"/>
    <property type="match status" value="1"/>
</dbReference>
<evidence type="ECO:0000256" key="8">
    <source>
        <dbReference type="SAM" id="Phobius"/>
    </source>
</evidence>
<dbReference type="InterPro" id="IPR000160">
    <property type="entry name" value="GGDEF_dom"/>
</dbReference>
<evidence type="ECO:0000259" key="10">
    <source>
        <dbReference type="PROSITE" id="PS50887"/>
    </source>
</evidence>
<dbReference type="SMART" id="SM01079">
    <property type="entry name" value="CHASE"/>
    <property type="match status" value="1"/>
</dbReference>
<dbReference type="SMART" id="SM00267">
    <property type="entry name" value="GGDEF"/>
    <property type="match status" value="1"/>
</dbReference>
<organism evidence="11 12">
    <name type="scientific">Vibrio ponticus</name>
    <dbReference type="NCBI Taxonomy" id="265668"/>
    <lineage>
        <taxon>Bacteria</taxon>
        <taxon>Pseudomonadati</taxon>
        <taxon>Pseudomonadota</taxon>
        <taxon>Gammaproteobacteria</taxon>
        <taxon>Vibrionales</taxon>
        <taxon>Vibrionaceae</taxon>
        <taxon>Vibrio</taxon>
    </lineage>
</organism>
<proteinExistence type="predicted"/>
<evidence type="ECO:0000256" key="5">
    <source>
        <dbReference type="ARBA" id="ARBA00022989"/>
    </source>
</evidence>
<dbReference type="PANTHER" id="PTHR45138:SF9">
    <property type="entry name" value="DIGUANYLATE CYCLASE DGCM-RELATED"/>
    <property type="match status" value="1"/>
</dbReference>
<name>A0A3N3DUF6_9VIBR</name>
<protein>
    <recommendedName>
        <fullName evidence="3">diguanylate cyclase</fullName>
        <ecNumber evidence="3">2.7.7.65</ecNumber>
    </recommendedName>
</protein>
<feature type="domain" description="CHASE" evidence="9">
    <location>
        <begin position="97"/>
        <end position="183"/>
    </location>
</feature>
<feature type="transmembrane region" description="Helical" evidence="8">
    <location>
        <begin position="249"/>
        <end position="269"/>
    </location>
</feature>
<dbReference type="Gene3D" id="3.30.70.270">
    <property type="match status" value="1"/>
</dbReference>
<comment type="cofactor">
    <cofactor evidence="1">
        <name>Mg(2+)</name>
        <dbReference type="ChEBI" id="CHEBI:18420"/>
    </cofactor>
</comment>
<dbReference type="Pfam" id="PF00990">
    <property type="entry name" value="GGDEF"/>
    <property type="match status" value="1"/>
</dbReference>
<keyword evidence="4 8" id="KW-0812">Transmembrane</keyword>
<dbReference type="FunFam" id="3.30.70.270:FF:000001">
    <property type="entry name" value="Diguanylate cyclase domain protein"/>
    <property type="match status" value="1"/>
</dbReference>
<dbReference type="InterPro" id="IPR050469">
    <property type="entry name" value="Diguanylate_Cyclase"/>
</dbReference>
<dbReference type="GO" id="GO:0016020">
    <property type="term" value="C:membrane"/>
    <property type="evidence" value="ECO:0007669"/>
    <property type="project" value="UniProtKB-SubCell"/>
</dbReference>
<keyword evidence="5 8" id="KW-1133">Transmembrane helix</keyword>
<dbReference type="InterPro" id="IPR043128">
    <property type="entry name" value="Rev_trsase/Diguanyl_cyclase"/>
</dbReference>
<evidence type="ECO:0000259" key="9">
    <source>
        <dbReference type="PROSITE" id="PS50839"/>
    </source>
</evidence>
<evidence type="ECO:0000256" key="7">
    <source>
        <dbReference type="ARBA" id="ARBA00034247"/>
    </source>
</evidence>
<evidence type="ECO:0000256" key="6">
    <source>
        <dbReference type="ARBA" id="ARBA00023136"/>
    </source>
</evidence>
<dbReference type="Gene3D" id="3.30.450.350">
    <property type="entry name" value="CHASE domain"/>
    <property type="match status" value="1"/>
</dbReference>
<dbReference type="EMBL" id="RKIK01000093">
    <property type="protein sequence ID" value="ROV58113.1"/>
    <property type="molecule type" value="Genomic_DNA"/>
</dbReference>
<evidence type="ECO:0000313" key="11">
    <source>
        <dbReference type="EMBL" id="ROV58113.1"/>
    </source>
</evidence>
<dbReference type="AlphaFoldDB" id="A0A3N3DUF6"/>
<dbReference type="NCBIfam" id="TIGR00254">
    <property type="entry name" value="GGDEF"/>
    <property type="match status" value="1"/>
</dbReference>
<dbReference type="Pfam" id="PF03924">
    <property type="entry name" value="CHASE"/>
    <property type="match status" value="1"/>
</dbReference>
<reference evidence="11 12" key="1">
    <citation type="submission" date="2018-11" db="EMBL/GenBank/DDBJ databases">
        <title>Vibrio ponticus strain CAIM 1751 pathogenic for the snapper Lutjanus guttatus.</title>
        <authorList>
            <person name="Soto-Rodriguez S."/>
            <person name="Lozano-Olvera R."/>
            <person name="Gomez-Gil B."/>
        </authorList>
    </citation>
    <scope>NUCLEOTIDE SEQUENCE [LARGE SCALE GENOMIC DNA]</scope>
    <source>
        <strain evidence="11 12">CAIM 1751</strain>
    </source>
</reference>
<comment type="subcellular location">
    <subcellularLocation>
        <location evidence="2">Membrane</location>
    </subcellularLocation>
</comment>